<keyword evidence="10" id="KW-1185">Reference proteome</keyword>
<feature type="domain" description="ABC transmembrane type-1" evidence="8">
    <location>
        <begin position="93"/>
        <end position="285"/>
    </location>
</feature>
<reference evidence="10" key="1">
    <citation type="journal article" date="2019" name="Int. J. Syst. Evol. Microbiol.">
        <title>The Global Catalogue of Microorganisms (GCM) 10K type strain sequencing project: providing services to taxonomists for standard genome sequencing and annotation.</title>
        <authorList>
            <consortium name="The Broad Institute Genomics Platform"/>
            <consortium name="The Broad Institute Genome Sequencing Center for Infectious Disease"/>
            <person name="Wu L."/>
            <person name="Ma J."/>
        </authorList>
    </citation>
    <scope>NUCLEOTIDE SEQUENCE [LARGE SCALE GENOMIC DNA]</scope>
    <source>
        <strain evidence="10">ZS-22-S1</strain>
    </source>
</reference>
<evidence type="ECO:0000256" key="1">
    <source>
        <dbReference type="ARBA" id="ARBA00004651"/>
    </source>
</evidence>
<organism evidence="9 10">
    <name type="scientific">Actinophytocola glycyrrhizae</name>
    <dbReference type="NCBI Taxonomy" id="2044873"/>
    <lineage>
        <taxon>Bacteria</taxon>
        <taxon>Bacillati</taxon>
        <taxon>Actinomycetota</taxon>
        <taxon>Actinomycetes</taxon>
        <taxon>Pseudonocardiales</taxon>
        <taxon>Pseudonocardiaceae</taxon>
    </lineage>
</organism>
<name>A0ABV9RY91_9PSEU</name>
<sequence length="300" mass="32575">MTPTLARPEKANQVNRRVSEAPVRRTRTFARPLQYLALLGYVVFLGFPLLFLLSTSLKTPRQLQSGDASFIPDSLTWSNFSGAITKANLVQAAGNSLYVAALTTVIVTLLSLPAAYALARFRTRLRGLATGWILLSQVFPFILIVIPVFLVLKQIGLVNNPLGLVLVYTVWCMPFALWMLRGYVAAIPVELEEAGAIDGAGKLRVLRSIVLPLLAPGLVATSLFTFISSWNEFFFALVLIQDPGLQTLPLTLARFVGAEGQVQLGQLAAASLLATVPSLVFFLFIQRRLTSGLMSGAVKG</sequence>
<dbReference type="InterPro" id="IPR035906">
    <property type="entry name" value="MetI-like_sf"/>
</dbReference>
<dbReference type="InterPro" id="IPR000515">
    <property type="entry name" value="MetI-like"/>
</dbReference>
<dbReference type="Pfam" id="PF00528">
    <property type="entry name" value="BPD_transp_1"/>
    <property type="match status" value="1"/>
</dbReference>
<dbReference type="Gene3D" id="1.10.3720.10">
    <property type="entry name" value="MetI-like"/>
    <property type="match status" value="1"/>
</dbReference>
<dbReference type="PANTHER" id="PTHR32243">
    <property type="entry name" value="MALTOSE TRANSPORT SYSTEM PERMEASE-RELATED"/>
    <property type="match status" value="1"/>
</dbReference>
<keyword evidence="2 7" id="KW-0813">Transport</keyword>
<keyword evidence="6 7" id="KW-0472">Membrane</keyword>
<evidence type="ECO:0000256" key="6">
    <source>
        <dbReference type="ARBA" id="ARBA00023136"/>
    </source>
</evidence>
<dbReference type="CDD" id="cd06261">
    <property type="entry name" value="TM_PBP2"/>
    <property type="match status" value="1"/>
</dbReference>
<feature type="transmembrane region" description="Helical" evidence="7">
    <location>
        <begin position="264"/>
        <end position="285"/>
    </location>
</feature>
<dbReference type="RefSeq" id="WP_378053932.1">
    <property type="nucleotide sequence ID" value="NZ_JBHSIS010000002.1"/>
</dbReference>
<comment type="similarity">
    <text evidence="7">Belongs to the binding-protein-dependent transport system permease family.</text>
</comment>
<dbReference type="Proteomes" id="UP001595859">
    <property type="component" value="Unassembled WGS sequence"/>
</dbReference>
<gene>
    <name evidence="9" type="ORF">ACFPCV_02330</name>
</gene>
<dbReference type="PROSITE" id="PS50928">
    <property type="entry name" value="ABC_TM1"/>
    <property type="match status" value="1"/>
</dbReference>
<evidence type="ECO:0000259" key="8">
    <source>
        <dbReference type="PROSITE" id="PS50928"/>
    </source>
</evidence>
<dbReference type="EMBL" id="JBHSIS010000002">
    <property type="protein sequence ID" value="MFC4852324.1"/>
    <property type="molecule type" value="Genomic_DNA"/>
</dbReference>
<comment type="caution">
    <text evidence="9">The sequence shown here is derived from an EMBL/GenBank/DDBJ whole genome shotgun (WGS) entry which is preliminary data.</text>
</comment>
<keyword evidence="3" id="KW-1003">Cell membrane</keyword>
<keyword evidence="4 7" id="KW-0812">Transmembrane</keyword>
<dbReference type="SUPFAM" id="SSF161098">
    <property type="entry name" value="MetI-like"/>
    <property type="match status" value="1"/>
</dbReference>
<proteinExistence type="inferred from homology"/>
<keyword evidence="5 7" id="KW-1133">Transmembrane helix</keyword>
<feature type="transmembrane region" description="Helical" evidence="7">
    <location>
        <begin position="97"/>
        <end position="119"/>
    </location>
</feature>
<feature type="transmembrane region" description="Helical" evidence="7">
    <location>
        <begin position="131"/>
        <end position="152"/>
    </location>
</feature>
<dbReference type="InterPro" id="IPR050901">
    <property type="entry name" value="BP-dep_ABC_trans_perm"/>
</dbReference>
<feature type="transmembrane region" description="Helical" evidence="7">
    <location>
        <begin position="205"/>
        <end position="227"/>
    </location>
</feature>
<evidence type="ECO:0000256" key="2">
    <source>
        <dbReference type="ARBA" id="ARBA00022448"/>
    </source>
</evidence>
<accession>A0ABV9RY91</accession>
<dbReference type="PANTHER" id="PTHR32243:SF18">
    <property type="entry name" value="INNER MEMBRANE ABC TRANSPORTER PERMEASE PROTEIN YCJP"/>
    <property type="match status" value="1"/>
</dbReference>
<evidence type="ECO:0000256" key="5">
    <source>
        <dbReference type="ARBA" id="ARBA00022989"/>
    </source>
</evidence>
<evidence type="ECO:0000256" key="3">
    <source>
        <dbReference type="ARBA" id="ARBA00022475"/>
    </source>
</evidence>
<evidence type="ECO:0000313" key="9">
    <source>
        <dbReference type="EMBL" id="MFC4852324.1"/>
    </source>
</evidence>
<feature type="transmembrane region" description="Helical" evidence="7">
    <location>
        <begin position="33"/>
        <end position="53"/>
    </location>
</feature>
<protein>
    <submittedName>
        <fullName evidence="9">Carbohydrate ABC transporter permease</fullName>
    </submittedName>
</protein>
<feature type="transmembrane region" description="Helical" evidence="7">
    <location>
        <begin position="164"/>
        <end position="184"/>
    </location>
</feature>
<evidence type="ECO:0000256" key="7">
    <source>
        <dbReference type="RuleBase" id="RU363032"/>
    </source>
</evidence>
<evidence type="ECO:0000313" key="10">
    <source>
        <dbReference type="Proteomes" id="UP001595859"/>
    </source>
</evidence>
<evidence type="ECO:0000256" key="4">
    <source>
        <dbReference type="ARBA" id="ARBA00022692"/>
    </source>
</evidence>
<comment type="subcellular location">
    <subcellularLocation>
        <location evidence="1 7">Cell membrane</location>
        <topology evidence="1 7">Multi-pass membrane protein</topology>
    </subcellularLocation>
</comment>